<evidence type="ECO:0000256" key="1">
    <source>
        <dbReference type="SAM" id="SignalP"/>
    </source>
</evidence>
<gene>
    <name evidence="2" type="ORF">Taro_013867</name>
</gene>
<dbReference type="AlphaFoldDB" id="A0A843UD27"/>
<dbReference type="Proteomes" id="UP000652761">
    <property type="component" value="Unassembled WGS sequence"/>
</dbReference>
<name>A0A843UD27_COLES</name>
<sequence length="214" mass="23205">MPRCGACGLPVLWLHVSLVSLSDHEEVEGSLWRSDAVERPRACAERRRVRGARRRRPTDREGPFVGWFLRSKSGGDVQPVAFLVATGWPSRSPLRFSSRFCSEGGTLAVTFGVATGQSSRSTFWGSDDALVAFSPPCRLAASQWPHLWSGLLTLNATGRYVAFRSEGGPLVVVTWTPILGSLLREYSGLQVCSSWQPTSVPGCQSVVAPACVVS</sequence>
<proteinExistence type="predicted"/>
<feature type="chain" id="PRO_5032633521" description="Aberrant panicle organization 1 protein" evidence="1">
    <location>
        <begin position="30"/>
        <end position="214"/>
    </location>
</feature>
<feature type="signal peptide" evidence="1">
    <location>
        <begin position="1"/>
        <end position="29"/>
    </location>
</feature>
<keyword evidence="3" id="KW-1185">Reference proteome</keyword>
<comment type="caution">
    <text evidence="2">The sequence shown here is derived from an EMBL/GenBank/DDBJ whole genome shotgun (WGS) entry which is preliminary data.</text>
</comment>
<evidence type="ECO:0000313" key="2">
    <source>
        <dbReference type="EMBL" id="MQL81405.1"/>
    </source>
</evidence>
<organism evidence="2 3">
    <name type="scientific">Colocasia esculenta</name>
    <name type="common">Wild taro</name>
    <name type="synonym">Arum esculentum</name>
    <dbReference type="NCBI Taxonomy" id="4460"/>
    <lineage>
        <taxon>Eukaryota</taxon>
        <taxon>Viridiplantae</taxon>
        <taxon>Streptophyta</taxon>
        <taxon>Embryophyta</taxon>
        <taxon>Tracheophyta</taxon>
        <taxon>Spermatophyta</taxon>
        <taxon>Magnoliopsida</taxon>
        <taxon>Liliopsida</taxon>
        <taxon>Araceae</taxon>
        <taxon>Aroideae</taxon>
        <taxon>Colocasieae</taxon>
        <taxon>Colocasia</taxon>
    </lineage>
</organism>
<protein>
    <recommendedName>
        <fullName evidence="4">Aberrant panicle organization 1 protein</fullName>
    </recommendedName>
</protein>
<keyword evidence="1" id="KW-0732">Signal</keyword>
<dbReference type="EMBL" id="NMUH01000565">
    <property type="protein sequence ID" value="MQL81405.1"/>
    <property type="molecule type" value="Genomic_DNA"/>
</dbReference>
<accession>A0A843UD27</accession>
<evidence type="ECO:0008006" key="4">
    <source>
        <dbReference type="Google" id="ProtNLM"/>
    </source>
</evidence>
<evidence type="ECO:0000313" key="3">
    <source>
        <dbReference type="Proteomes" id="UP000652761"/>
    </source>
</evidence>
<reference evidence="2" key="1">
    <citation type="submission" date="2017-07" db="EMBL/GenBank/DDBJ databases">
        <title>Taro Niue Genome Assembly and Annotation.</title>
        <authorList>
            <person name="Atibalentja N."/>
            <person name="Keating K."/>
            <person name="Fields C.J."/>
        </authorList>
    </citation>
    <scope>NUCLEOTIDE SEQUENCE</scope>
    <source>
        <strain evidence="2">Niue_2</strain>
        <tissue evidence="2">Leaf</tissue>
    </source>
</reference>